<sequence>MKDTLELERTPKHENAKRLSFSRETEESPKSPQTPSPPNNRGSRSNRRTSVSHGFLASPLPGSSAKRSSGSDFIVPESPGVKTRLLPPTTPKSRNAEVFLSPSPKLKSSGIQKDTERPIRELSNNLKTRLNYAFVKLQNGWTDKTLPQLESGTDDSPEKPLEVPKLRNTAYSNRFLEEEDSGNNSAHAALMNALGSPRKKQQQQPGSSFSSGGLLASPQKPAPPPIITKPVSVAVSPADKPKTRSEDQPSEVEAIETLMSLSSPKKASHNASQEFTLPPLPHPASSQGQPGVHSDPTIVGMSSRSSSSSSSVPNTLAKPFLLKGNTGTSAQVLLDVETDVEDVNGD</sequence>
<dbReference type="PANTHER" id="PTHR28246">
    <property type="entry name" value="G1-SPECIFIC TRANSCRIPTIONAL REPRESSOR WHI5-RELATED"/>
    <property type="match status" value="1"/>
</dbReference>
<comment type="subcellular location">
    <subcellularLocation>
        <location evidence="2">Cytoplasm</location>
    </subcellularLocation>
    <subcellularLocation>
        <location evidence="1">Nucleus</location>
    </subcellularLocation>
</comment>
<gene>
    <name evidence="10" type="ORF">LAME_0F03752G</name>
</gene>
<protein>
    <submittedName>
        <fullName evidence="10">LAME_0F03752g1_1</fullName>
    </submittedName>
</protein>
<dbReference type="GO" id="GO:0003712">
    <property type="term" value="F:transcription coregulator activity"/>
    <property type="evidence" value="ECO:0007669"/>
    <property type="project" value="TreeGrafter"/>
</dbReference>
<feature type="region of interest" description="Disordered" evidence="9">
    <location>
        <begin position="144"/>
        <end position="167"/>
    </location>
</feature>
<feature type="compositionally biased region" description="Polar residues" evidence="9">
    <location>
        <begin position="259"/>
        <end position="275"/>
    </location>
</feature>
<name>A0A1G4JRF9_9SACH</name>
<organism evidence="10 11">
    <name type="scientific">Lachancea meyersii CBS 8951</name>
    <dbReference type="NCBI Taxonomy" id="1266667"/>
    <lineage>
        <taxon>Eukaryota</taxon>
        <taxon>Fungi</taxon>
        <taxon>Dikarya</taxon>
        <taxon>Ascomycota</taxon>
        <taxon>Saccharomycotina</taxon>
        <taxon>Saccharomycetes</taxon>
        <taxon>Saccharomycetales</taxon>
        <taxon>Saccharomycetaceae</taxon>
        <taxon>Lachancea</taxon>
    </lineage>
</organism>
<reference evidence="11" key="1">
    <citation type="submission" date="2016-03" db="EMBL/GenBank/DDBJ databases">
        <authorList>
            <person name="Devillers Hugo."/>
        </authorList>
    </citation>
    <scope>NUCLEOTIDE SEQUENCE [LARGE SCALE GENOMIC DNA]</scope>
</reference>
<evidence type="ECO:0000256" key="1">
    <source>
        <dbReference type="ARBA" id="ARBA00004123"/>
    </source>
</evidence>
<keyword evidence="8" id="KW-0539">Nucleus</keyword>
<feature type="compositionally biased region" description="Low complexity" evidence="9">
    <location>
        <begin position="302"/>
        <end position="311"/>
    </location>
</feature>
<dbReference type="GO" id="GO:0033309">
    <property type="term" value="C:SBF transcription complex"/>
    <property type="evidence" value="ECO:0007669"/>
    <property type="project" value="TreeGrafter"/>
</dbReference>
<accession>A0A1G4JRF9</accession>
<evidence type="ECO:0000256" key="7">
    <source>
        <dbReference type="ARBA" id="ARBA00023163"/>
    </source>
</evidence>
<keyword evidence="5" id="KW-0678">Repressor</keyword>
<proteinExistence type="inferred from homology"/>
<evidence type="ECO:0000256" key="2">
    <source>
        <dbReference type="ARBA" id="ARBA00004496"/>
    </source>
</evidence>
<dbReference type="Pfam" id="PF08528">
    <property type="entry name" value="Whi5"/>
    <property type="match status" value="1"/>
</dbReference>
<dbReference type="PANTHER" id="PTHR28246:SF1">
    <property type="entry name" value="G1-SPECIFIC TRANSCRIPTIONAL REPRESSOR WHI5-RELATED"/>
    <property type="match status" value="1"/>
</dbReference>
<feature type="compositionally biased region" description="Basic and acidic residues" evidence="9">
    <location>
        <begin position="1"/>
        <end position="29"/>
    </location>
</feature>
<dbReference type="GO" id="GO:0005737">
    <property type="term" value="C:cytoplasm"/>
    <property type="evidence" value="ECO:0007669"/>
    <property type="project" value="UniProtKB-SubCell"/>
</dbReference>
<comment type="similarity">
    <text evidence="3">Belongs to the WHI5/NRM1 family.</text>
</comment>
<dbReference type="OrthoDB" id="2359117at2759"/>
<feature type="compositionally biased region" description="Basic and acidic residues" evidence="9">
    <location>
        <begin position="156"/>
        <end position="165"/>
    </location>
</feature>
<dbReference type="InterPro" id="IPR039198">
    <property type="entry name" value="Srl3/Whi5"/>
</dbReference>
<dbReference type="EMBL" id="LT598477">
    <property type="protein sequence ID" value="SCU93420.1"/>
    <property type="molecule type" value="Genomic_DNA"/>
</dbReference>
<keyword evidence="6" id="KW-0805">Transcription regulation</keyword>
<evidence type="ECO:0000256" key="9">
    <source>
        <dbReference type="SAM" id="MobiDB-lite"/>
    </source>
</evidence>
<evidence type="ECO:0000256" key="5">
    <source>
        <dbReference type="ARBA" id="ARBA00022491"/>
    </source>
</evidence>
<dbReference type="InterPro" id="IPR013734">
    <property type="entry name" value="TF_Nrm1/Whi5"/>
</dbReference>
<feature type="region of interest" description="Disordered" evidence="9">
    <location>
        <begin position="195"/>
        <end position="319"/>
    </location>
</feature>
<keyword evidence="11" id="KW-1185">Reference proteome</keyword>
<evidence type="ECO:0000256" key="8">
    <source>
        <dbReference type="ARBA" id="ARBA00023242"/>
    </source>
</evidence>
<dbReference type="AlphaFoldDB" id="A0A1G4JRF9"/>
<evidence type="ECO:0000313" key="10">
    <source>
        <dbReference type="EMBL" id="SCU93420.1"/>
    </source>
</evidence>
<dbReference type="Proteomes" id="UP000191144">
    <property type="component" value="Chromosome F"/>
</dbReference>
<feature type="compositionally biased region" description="Low complexity" evidence="9">
    <location>
        <begin position="202"/>
        <end position="213"/>
    </location>
</feature>
<evidence type="ECO:0000256" key="3">
    <source>
        <dbReference type="ARBA" id="ARBA00006922"/>
    </source>
</evidence>
<evidence type="ECO:0000256" key="6">
    <source>
        <dbReference type="ARBA" id="ARBA00023015"/>
    </source>
</evidence>
<keyword evidence="7" id="KW-0804">Transcription</keyword>
<keyword evidence="4" id="KW-0963">Cytoplasm</keyword>
<feature type="region of interest" description="Disordered" evidence="9">
    <location>
        <begin position="1"/>
        <end position="119"/>
    </location>
</feature>
<evidence type="ECO:0000313" key="11">
    <source>
        <dbReference type="Proteomes" id="UP000191144"/>
    </source>
</evidence>
<dbReference type="GO" id="GO:0000082">
    <property type="term" value="P:G1/S transition of mitotic cell cycle"/>
    <property type="evidence" value="ECO:0007669"/>
    <property type="project" value="InterPro"/>
</dbReference>
<evidence type="ECO:0000256" key="4">
    <source>
        <dbReference type="ARBA" id="ARBA00022490"/>
    </source>
</evidence>